<gene>
    <name evidence="1" type="ORF">FWILDA_LOCUS7243</name>
</gene>
<name>A0A9W4SQR6_9GLOM</name>
<dbReference type="Proteomes" id="UP001153678">
    <property type="component" value="Unassembled WGS sequence"/>
</dbReference>
<keyword evidence="2" id="KW-1185">Reference proteome</keyword>
<proteinExistence type="predicted"/>
<accession>A0A9W4SQR6</accession>
<evidence type="ECO:0000313" key="1">
    <source>
        <dbReference type="EMBL" id="CAI2175737.1"/>
    </source>
</evidence>
<evidence type="ECO:0000313" key="2">
    <source>
        <dbReference type="Proteomes" id="UP001153678"/>
    </source>
</evidence>
<protein>
    <submittedName>
        <fullName evidence="1">10868_t:CDS:1</fullName>
    </submittedName>
</protein>
<comment type="caution">
    <text evidence="1">The sequence shown here is derived from an EMBL/GenBank/DDBJ whole genome shotgun (WGS) entry which is preliminary data.</text>
</comment>
<dbReference type="AlphaFoldDB" id="A0A9W4SQR6"/>
<organism evidence="1 2">
    <name type="scientific">Funneliformis geosporum</name>
    <dbReference type="NCBI Taxonomy" id="1117311"/>
    <lineage>
        <taxon>Eukaryota</taxon>
        <taxon>Fungi</taxon>
        <taxon>Fungi incertae sedis</taxon>
        <taxon>Mucoromycota</taxon>
        <taxon>Glomeromycotina</taxon>
        <taxon>Glomeromycetes</taxon>
        <taxon>Glomerales</taxon>
        <taxon>Glomeraceae</taxon>
        <taxon>Funneliformis</taxon>
    </lineage>
</organism>
<dbReference type="OrthoDB" id="6109at2759"/>
<dbReference type="EMBL" id="CAMKVN010001404">
    <property type="protein sequence ID" value="CAI2175737.1"/>
    <property type="molecule type" value="Genomic_DNA"/>
</dbReference>
<reference evidence="1" key="1">
    <citation type="submission" date="2022-08" db="EMBL/GenBank/DDBJ databases">
        <authorList>
            <person name="Kallberg Y."/>
            <person name="Tangrot J."/>
            <person name="Rosling A."/>
        </authorList>
    </citation>
    <scope>NUCLEOTIDE SEQUENCE</scope>
    <source>
        <strain evidence="1">Wild A</strain>
    </source>
</reference>
<sequence length="148" mass="17311">MNFDNDEFDDLCKGFETQKNLNKSKKNSMEIDKEVKLDEIAQVMDDSLEIFKLSEFEEVFLFSYFDLSPAVLIDFASRQNLNSISQKSEIKEILLINIRIRSKEPYLVTRISIKDIIIYKTYQYISSSDVFDPFQKSQSQAKLSEHLA</sequence>